<dbReference type="Gene3D" id="3.40.50.10140">
    <property type="entry name" value="Toll/interleukin-1 receptor homology (TIR) domain"/>
    <property type="match status" value="1"/>
</dbReference>
<gene>
    <name evidence="1" type="ORF">CGI_10028922</name>
</gene>
<dbReference type="SUPFAM" id="SSF52200">
    <property type="entry name" value="Toll/Interleukin receptor TIR domain"/>
    <property type="match status" value="1"/>
</dbReference>
<dbReference type="HOGENOM" id="CLU_2415429_0_0_1"/>
<dbReference type="AlphaFoldDB" id="K1R0T4"/>
<proteinExistence type="predicted"/>
<dbReference type="EMBL" id="JH817099">
    <property type="protein sequence ID" value="EKC42942.1"/>
    <property type="molecule type" value="Genomic_DNA"/>
</dbReference>
<accession>K1R0T4</accession>
<protein>
    <submittedName>
        <fullName evidence="1">Uncharacterized protein</fullName>
    </submittedName>
</protein>
<dbReference type="InterPro" id="IPR035897">
    <property type="entry name" value="Toll_tir_struct_dom_sf"/>
</dbReference>
<reference evidence="1" key="1">
    <citation type="journal article" date="2012" name="Nature">
        <title>The oyster genome reveals stress adaptation and complexity of shell formation.</title>
        <authorList>
            <person name="Zhang G."/>
            <person name="Fang X."/>
            <person name="Guo X."/>
            <person name="Li L."/>
            <person name="Luo R."/>
            <person name="Xu F."/>
            <person name="Yang P."/>
            <person name="Zhang L."/>
            <person name="Wang X."/>
            <person name="Qi H."/>
            <person name="Xiong Z."/>
            <person name="Que H."/>
            <person name="Xie Y."/>
            <person name="Holland P.W."/>
            <person name="Paps J."/>
            <person name="Zhu Y."/>
            <person name="Wu F."/>
            <person name="Chen Y."/>
            <person name="Wang J."/>
            <person name="Peng C."/>
            <person name="Meng J."/>
            <person name="Yang L."/>
            <person name="Liu J."/>
            <person name="Wen B."/>
            <person name="Zhang N."/>
            <person name="Huang Z."/>
            <person name="Zhu Q."/>
            <person name="Feng Y."/>
            <person name="Mount A."/>
            <person name="Hedgecock D."/>
            <person name="Xu Z."/>
            <person name="Liu Y."/>
            <person name="Domazet-Loso T."/>
            <person name="Du Y."/>
            <person name="Sun X."/>
            <person name="Zhang S."/>
            <person name="Liu B."/>
            <person name="Cheng P."/>
            <person name="Jiang X."/>
            <person name="Li J."/>
            <person name="Fan D."/>
            <person name="Wang W."/>
            <person name="Fu W."/>
            <person name="Wang T."/>
            <person name="Wang B."/>
            <person name="Zhang J."/>
            <person name="Peng Z."/>
            <person name="Li Y."/>
            <person name="Li N."/>
            <person name="Wang J."/>
            <person name="Chen M."/>
            <person name="He Y."/>
            <person name="Tan F."/>
            <person name="Song X."/>
            <person name="Zheng Q."/>
            <person name="Huang R."/>
            <person name="Yang H."/>
            <person name="Du X."/>
            <person name="Chen L."/>
            <person name="Yang M."/>
            <person name="Gaffney P.M."/>
            <person name="Wang S."/>
            <person name="Luo L."/>
            <person name="She Z."/>
            <person name="Ming Y."/>
            <person name="Huang W."/>
            <person name="Zhang S."/>
            <person name="Huang B."/>
            <person name="Zhang Y."/>
            <person name="Qu T."/>
            <person name="Ni P."/>
            <person name="Miao G."/>
            <person name="Wang J."/>
            <person name="Wang Q."/>
            <person name="Steinberg C.E."/>
            <person name="Wang H."/>
            <person name="Li N."/>
            <person name="Qian L."/>
            <person name="Zhang G."/>
            <person name="Li Y."/>
            <person name="Yang H."/>
            <person name="Liu X."/>
            <person name="Wang J."/>
            <person name="Yin Y."/>
            <person name="Wang J."/>
        </authorList>
    </citation>
    <scope>NUCLEOTIDE SEQUENCE [LARGE SCALE GENOMIC DNA]</scope>
    <source>
        <strain evidence="1">05x7-T-G4-1.051#20</strain>
    </source>
</reference>
<dbReference type="InParanoid" id="K1R0T4"/>
<name>K1R0T4_MAGGI</name>
<sequence length="92" mass="10436">MISYSAKELSFVLTDVIPRLENEAGFQLYVKDRDEPAGISCGEAIMEAIQKRTHHPKGKPMEMYLICIRVMTHANEWSSCIPFGDETIFAEV</sequence>
<organism evidence="1">
    <name type="scientific">Magallana gigas</name>
    <name type="common">Pacific oyster</name>
    <name type="synonym">Crassostrea gigas</name>
    <dbReference type="NCBI Taxonomy" id="29159"/>
    <lineage>
        <taxon>Eukaryota</taxon>
        <taxon>Metazoa</taxon>
        <taxon>Spiralia</taxon>
        <taxon>Lophotrochozoa</taxon>
        <taxon>Mollusca</taxon>
        <taxon>Bivalvia</taxon>
        <taxon>Autobranchia</taxon>
        <taxon>Pteriomorphia</taxon>
        <taxon>Ostreida</taxon>
        <taxon>Ostreoidea</taxon>
        <taxon>Ostreidae</taxon>
        <taxon>Magallana</taxon>
    </lineage>
</organism>
<evidence type="ECO:0000313" key="1">
    <source>
        <dbReference type="EMBL" id="EKC42942.1"/>
    </source>
</evidence>